<dbReference type="PANTHER" id="PTHR13906">
    <property type="entry name" value="PORCUPINE"/>
    <property type="match status" value="1"/>
</dbReference>
<organism evidence="2 3">
    <name type="scientific">Paramecium primaurelia</name>
    <dbReference type="NCBI Taxonomy" id="5886"/>
    <lineage>
        <taxon>Eukaryota</taxon>
        <taxon>Sar</taxon>
        <taxon>Alveolata</taxon>
        <taxon>Ciliophora</taxon>
        <taxon>Intramacronucleata</taxon>
        <taxon>Oligohymenophorea</taxon>
        <taxon>Peniculida</taxon>
        <taxon>Parameciidae</taxon>
        <taxon>Paramecium</taxon>
    </lineage>
</organism>
<dbReference type="GO" id="GO:0030258">
    <property type="term" value="P:lipid modification"/>
    <property type="evidence" value="ECO:0007669"/>
    <property type="project" value="TreeGrafter"/>
</dbReference>
<feature type="transmembrane region" description="Helical" evidence="1">
    <location>
        <begin position="97"/>
        <end position="115"/>
    </location>
</feature>
<feature type="transmembrane region" description="Helical" evidence="1">
    <location>
        <begin position="412"/>
        <end position="430"/>
    </location>
</feature>
<keyword evidence="1" id="KW-1133">Transmembrane helix</keyword>
<dbReference type="OMA" id="ERETCAN"/>
<accession>A0A8S1KT57</accession>
<keyword evidence="3" id="KW-1185">Reference proteome</keyword>
<evidence type="ECO:0000256" key="1">
    <source>
        <dbReference type="SAM" id="Phobius"/>
    </source>
</evidence>
<feature type="transmembrane region" description="Helical" evidence="1">
    <location>
        <begin position="157"/>
        <end position="177"/>
    </location>
</feature>
<dbReference type="EMBL" id="CAJJDM010000026">
    <property type="protein sequence ID" value="CAD8058077.1"/>
    <property type="molecule type" value="Genomic_DNA"/>
</dbReference>
<comment type="caution">
    <text evidence="2">The sequence shown here is derived from an EMBL/GenBank/DDBJ whole genome shotgun (WGS) entry which is preliminary data.</text>
</comment>
<name>A0A8S1KT57_PARPR</name>
<proteinExistence type="predicted"/>
<dbReference type="GO" id="GO:0016746">
    <property type="term" value="F:acyltransferase activity"/>
    <property type="evidence" value="ECO:0007669"/>
    <property type="project" value="TreeGrafter"/>
</dbReference>
<dbReference type="Proteomes" id="UP000688137">
    <property type="component" value="Unassembled WGS sequence"/>
</dbReference>
<feature type="transmembrane region" description="Helical" evidence="1">
    <location>
        <begin position="337"/>
        <end position="356"/>
    </location>
</feature>
<dbReference type="PANTHER" id="PTHR13906:SF4">
    <property type="entry name" value="LYSOPHOSPHOLIPID ACYLTRANSFERASE 6"/>
    <property type="match status" value="1"/>
</dbReference>
<evidence type="ECO:0000313" key="2">
    <source>
        <dbReference type="EMBL" id="CAD8058077.1"/>
    </source>
</evidence>
<reference evidence="2" key="1">
    <citation type="submission" date="2021-01" db="EMBL/GenBank/DDBJ databases">
        <authorList>
            <consortium name="Genoscope - CEA"/>
            <person name="William W."/>
        </authorList>
    </citation>
    <scope>NUCLEOTIDE SEQUENCE</scope>
</reference>
<gene>
    <name evidence="2" type="ORF">PPRIM_AZ9-3.1.T0270032</name>
</gene>
<keyword evidence="1" id="KW-0472">Membrane</keyword>
<evidence type="ECO:0000313" key="3">
    <source>
        <dbReference type="Proteomes" id="UP000688137"/>
    </source>
</evidence>
<sequence length="438" mass="52276">MLSLDQLLKPFDQFDQWVMNSIKVLNISEDKVRLVSYFLFCIPIAIIFSKIQQPRIRLIYNIFWGVFFTLFLGREWFLFINIITIFVYFISTIPTKNVVIPISITAFVALSYVHLFRQWFDYLSWKIDFSVIQMTITCRLIYYAVDLQSGKAYDTGFWTYYSYIFSFFSIMIGPVPYHNYLNLLNLKEGYSNIKFNQYKSVITNLIKALLFCAGEIWIRPYVDYDWYDSPQWYELNLIEKNLLQAIIGLVARMRYFAGFKFTQAAMDAAGITYNEDTQQFDKFITCDYSYEKDVSAIHKTAKWNTTVQIWLKYCFFDKLAIVFDVTTAYYLTYGISALWHGFYLGYYQTFFWWALINQNCKYVYRSRHKFQWIPTPLRSIIAFTYCTFTMNQIAMTMGLLDLDKGMRFNNSMYWSGPIAVLIVFFFFYLTQYGQKSRK</sequence>
<dbReference type="InterPro" id="IPR049941">
    <property type="entry name" value="LPLAT_7/PORCN-like"/>
</dbReference>
<keyword evidence="1" id="KW-0812">Transmembrane</keyword>
<feature type="transmembrane region" description="Helical" evidence="1">
    <location>
        <begin position="377"/>
        <end position="400"/>
    </location>
</feature>
<feature type="transmembrane region" description="Helical" evidence="1">
    <location>
        <begin position="34"/>
        <end position="51"/>
    </location>
</feature>
<feature type="transmembrane region" description="Helical" evidence="1">
    <location>
        <begin position="58"/>
        <end position="91"/>
    </location>
</feature>
<dbReference type="GO" id="GO:0016020">
    <property type="term" value="C:membrane"/>
    <property type="evidence" value="ECO:0007669"/>
    <property type="project" value="TreeGrafter"/>
</dbReference>
<protein>
    <submittedName>
        <fullName evidence="2">Uncharacterized protein</fullName>
    </submittedName>
</protein>
<dbReference type="AlphaFoldDB" id="A0A8S1KT57"/>